<reference evidence="9" key="1">
    <citation type="submission" date="2015-10" db="EMBL/GenBank/DDBJ databases">
        <authorList>
            <person name="Regsiter A."/>
            <person name="william w."/>
        </authorList>
    </citation>
    <scope>NUCLEOTIDE SEQUENCE</scope>
    <source>
        <strain evidence="9">Montdore</strain>
    </source>
</reference>
<keyword evidence="10" id="KW-1185">Reference proteome</keyword>
<evidence type="ECO:0000256" key="5">
    <source>
        <dbReference type="ARBA" id="ARBA00022723"/>
    </source>
</evidence>
<dbReference type="Proteomes" id="UP001412239">
    <property type="component" value="Unassembled WGS sequence"/>
</dbReference>
<evidence type="ECO:0000259" key="8">
    <source>
        <dbReference type="Pfam" id="PF13359"/>
    </source>
</evidence>
<evidence type="ECO:0000256" key="3">
    <source>
        <dbReference type="ARBA" id="ARBA00006958"/>
    </source>
</evidence>
<organism evidence="9 10">
    <name type="scientific">Tuber aestivum</name>
    <name type="common">summer truffle</name>
    <dbReference type="NCBI Taxonomy" id="59557"/>
    <lineage>
        <taxon>Eukaryota</taxon>
        <taxon>Fungi</taxon>
        <taxon>Dikarya</taxon>
        <taxon>Ascomycota</taxon>
        <taxon>Pezizomycotina</taxon>
        <taxon>Pezizomycetes</taxon>
        <taxon>Pezizales</taxon>
        <taxon>Tuberaceae</taxon>
        <taxon>Tuber</taxon>
    </lineage>
</organism>
<sequence length="165" mass="18276">FKDCIGAIDGSLIPIIVSSNQAAAHWTRKGFTAQNAFVACPFDCTIDYVLAGWEGSAHDARVLADAIGKGFEVPKGKYYLADAGYGISSSFLTPYRGVRYHLKEQELFNLRHASARNCIKRTLRILKARYTILKSASDYGCQTSAELFTALYCLHNFIIRNGARL</sequence>
<comment type="similarity">
    <text evidence="3">Belongs to the HARBI1 family.</text>
</comment>
<keyword evidence="6" id="KW-0378">Hydrolase</keyword>
<evidence type="ECO:0000256" key="2">
    <source>
        <dbReference type="ARBA" id="ARBA00004123"/>
    </source>
</evidence>
<evidence type="ECO:0000313" key="10">
    <source>
        <dbReference type="Proteomes" id="UP001412239"/>
    </source>
</evidence>
<evidence type="ECO:0000313" key="9">
    <source>
        <dbReference type="EMBL" id="CUS08676.1"/>
    </source>
</evidence>
<evidence type="ECO:0000256" key="7">
    <source>
        <dbReference type="ARBA" id="ARBA00023242"/>
    </source>
</evidence>
<dbReference type="AlphaFoldDB" id="A0A292PME3"/>
<evidence type="ECO:0000256" key="6">
    <source>
        <dbReference type="ARBA" id="ARBA00022801"/>
    </source>
</evidence>
<proteinExistence type="inferred from homology"/>
<dbReference type="GO" id="GO:0016787">
    <property type="term" value="F:hydrolase activity"/>
    <property type="evidence" value="ECO:0007669"/>
    <property type="project" value="UniProtKB-KW"/>
</dbReference>
<protein>
    <recommendedName>
        <fullName evidence="8">DDE Tnp4 domain-containing protein</fullName>
    </recommendedName>
</protein>
<evidence type="ECO:0000256" key="4">
    <source>
        <dbReference type="ARBA" id="ARBA00022722"/>
    </source>
</evidence>
<keyword evidence="7" id="KW-0539">Nucleus</keyword>
<feature type="domain" description="DDE Tnp4" evidence="8">
    <location>
        <begin position="8"/>
        <end position="156"/>
    </location>
</feature>
<dbReference type="EMBL" id="LN891119">
    <property type="protein sequence ID" value="CUS08676.1"/>
    <property type="molecule type" value="Genomic_DNA"/>
</dbReference>
<gene>
    <name evidence="9" type="ORF">GSTUAT00007223001</name>
</gene>
<dbReference type="InterPro" id="IPR045249">
    <property type="entry name" value="HARBI1-like"/>
</dbReference>
<comment type="cofactor">
    <cofactor evidence="1">
        <name>a divalent metal cation</name>
        <dbReference type="ChEBI" id="CHEBI:60240"/>
    </cofactor>
</comment>
<accession>A0A292PME3</accession>
<dbReference type="GO" id="GO:0004518">
    <property type="term" value="F:nuclease activity"/>
    <property type="evidence" value="ECO:0007669"/>
    <property type="project" value="UniProtKB-KW"/>
</dbReference>
<name>A0A292PME3_9PEZI</name>
<evidence type="ECO:0000256" key="1">
    <source>
        <dbReference type="ARBA" id="ARBA00001968"/>
    </source>
</evidence>
<keyword evidence="4" id="KW-0540">Nuclease</keyword>
<keyword evidence="5" id="KW-0479">Metal-binding</keyword>
<dbReference type="GO" id="GO:0005634">
    <property type="term" value="C:nucleus"/>
    <property type="evidence" value="ECO:0007669"/>
    <property type="project" value="UniProtKB-SubCell"/>
</dbReference>
<dbReference type="GO" id="GO:0046872">
    <property type="term" value="F:metal ion binding"/>
    <property type="evidence" value="ECO:0007669"/>
    <property type="project" value="UniProtKB-KW"/>
</dbReference>
<feature type="non-terminal residue" evidence="9">
    <location>
        <position position="165"/>
    </location>
</feature>
<comment type="subcellular location">
    <subcellularLocation>
        <location evidence="2">Nucleus</location>
    </subcellularLocation>
</comment>
<dbReference type="Pfam" id="PF13359">
    <property type="entry name" value="DDE_Tnp_4"/>
    <property type="match status" value="1"/>
</dbReference>
<dbReference type="PANTHER" id="PTHR22930">
    <property type="match status" value="1"/>
</dbReference>
<dbReference type="InterPro" id="IPR027806">
    <property type="entry name" value="HARBI1_dom"/>
</dbReference>
<dbReference type="PANTHER" id="PTHR22930:SF259">
    <property type="entry name" value="OS08G0106900 PROTEIN"/>
    <property type="match status" value="1"/>
</dbReference>
<feature type="non-terminal residue" evidence="9">
    <location>
        <position position="1"/>
    </location>
</feature>